<dbReference type="EMBL" id="LRGB01001297">
    <property type="protein sequence ID" value="KZS13046.1"/>
    <property type="molecule type" value="Genomic_DNA"/>
</dbReference>
<evidence type="ECO:0000313" key="2">
    <source>
        <dbReference type="EMBL" id="KZS13046.1"/>
    </source>
</evidence>
<proteinExistence type="predicted"/>
<dbReference type="Proteomes" id="UP000076858">
    <property type="component" value="Unassembled WGS sequence"/>
</dbReference>
<evidence type="ECO:0000313" key="3">
    <source>
        <dbReference type="Proteomes" id="UP000076858"/>
    </source>
</evidence>
<gene>
    <name evidence="2" type="ORF">APZ42_021914</name>
</gene>
<comment type="caution">
    <text evidence="2">The sequence shown here is derived from an EMBL/GenBank/DDBJ whole genome shotgun (WGS) entry which is preliminary data.</text>
</comment>
<name>A0A164W8H3_9CRUS</name>
<sequence>MGAEAAPFIQFNAAQSLAPPQTSKEKKGTTPRAPAIALAKECTRITL</sequence>
<dbReference type="AlphaFoldDB" id="A0A164W8H3"/>
<evidence type="ECO:0000256" key="1">
    <source>
        <dbReference type="SAM" id="MobiDB-lite"/>
    </source>
</evidence>
<protein>
    <submittedName>
        <fullName evidence="2">Uncharacterized protein</fullName>
    </submittedName>
</protein>
<keyword evidence="3" id="KW-1185">Reference proteome</keyword>
<reference evidence="2 3" key="1">
    <citation type="submission" date="2016-03" db="EMBL/GenBank/DDBJ databases">
        <title>EvidentialGene: Evidence-directed Construction of Genes on Genomes.</title>
        <authorList>
            <person name="Gilbert D.G."/>
            <person name="Choi J.-H."/>
            <person name="Mockaitis K."/>
            <person name="Colbourne J."/>
            <person name="Pfrender M."/>
        </authorList>
    </citation>
    <scope>NUCLEOTIDE SEQUENCE [LARGE SCALE GENOMIC DNA]</scope>
    <source>
        <strain evidence="2 3">Xinb3</strain>
        <tissue evidence="2">Complete organism</tissue>
    </source>
</reference>
<feature type="region of interest" description="Disordered" evidence="1">
    <location>
        <begin position="12"/>
        <end position="35"/>
    </location>
</feature>
<organism evidence="2 3">
    <name type="scientific">Daphnia magna</name>
    <dbReference type="NCBI Taxonomy" id="35525"/>
    <lineage>
        <taxon>Eukaryota</taxon>
        <taxon>Metazoa</taxon>
        <taxon>Ecdysozoa</taxon>
        <taxon>Arthropoda</taxon>
        <taxon>Crustacea</taxon>
        <taxon>Branchiopoda</taxon>
        <taxon>Diplostraca</taxon>
        <taxon>Cladocera</taxon>
        <taxon>Anomopoda</taxon>
        <taxon>Daphniidae</taxon>
        <taxon>Daphnia</taxon>
    </lineage>
</organism>
<feature type="compositionally biased region" description="Polar residues" evidence="1">
    <location>
        <begin position="12"/>
        <end position="22"/>
    </location>
</feature>
<accession>A0A164W8H3</accession>